<dbReference type="NCBIfam" id="TIGR00848">
    <property type="entry name" value="fruA"/>
    <property type="match status" value="1"/>
</dbReference>
<dbReference type="GO" id="GO:0009401">
    <property type="term" value="P:phosphoenolpyruvate-dependent sugar phosphotransferase system"/>
    <property type="evidence" value="ECO:0007669"/>
    <property type="project" value="UniProtKB-KW"/>
</dbReference>
<dbReference type="RefSeq" id="WP_311865213.1">
    <property type="nucleotide sequence ID" value="NZ_JARPWH010000030.1"/>
</dbReference>
<dbReference type="PANTHER" id="PTHR47738">
    <property type="entry name" value="PTS SYSTEM FRUCTOSE-LIKE EIIA COMPONENT-RELATED"/>
    <property type="match status" value="1"/>
</dbReference>
<reference evidence="7" key="1">
    <citation type="submission" date="2023-03" db="EMBL/GenBank/DDBJ databases">
        <authorList>
            <person name="Shen W."/>
            <person name="Cai J."/>
        </authorList>
    </citation>
    <scope>NUCLEOTIDE SEQUENCE</scope>
    <source>
        <strain evidence="7">P33-2</strain>
    </source>
</reference>
<dbReference type="Pfam" id="PF00359">
    <property type="entry name" value="PTS_EIIA_2"/>
    <property type="match status" value="1"/>
</dbReference>
<evidence type="ECO:0000256" key="1">
    <source>
        <dbReference type="ARBA" id="ARBA00022448"/>
    </source>
</evidence>
<dbReference type="SUPFAM" id="SSF55804">
    <property type="entry name" value="Phoshotransferase/anion transport protein"/>
    <property type="match status" value="1"/>
</dbReference>
<evidence type="ECO:0000256" key="5">
    <source>
        <dbReference type="ARBA" id="ARBA00022683"/>
    </source>
</evidence>
<dbReference type="EC" id="2.7.1.202" evidence="7"/>
<sequence length="167" mass="19096">MKLIDLMMNDLILFDESIRSKDELFETLSRLLEKKERVTKAKKVMKDLYRRESETSTGIEDGFGIPHTKSKAVLAPTICFVHTGKISDYVGLDDKEIEWVFAIFVPQKTSDMHLEILSNLSRKLMNEAFRSQLKEATNATEVLEIMSKPANKKSSKKLERELSGLKA</sequence>
<evidence type="ECO:0000313" key="8">
    <source>
        <dbReference type="Proteomes" id="UP001260773"/>
    </source>
</evidence>
<dbReference type="PROSITE" id="PS51094">
    <property type="entry name" value="PTS_EIIA_TYPE_2"/>
    <property type="match status" value="1"/>
</dbReference>
<keyword evidence="3" id="KW-0762">Sugar transport</keyword>
<evidence type="ECO:0000256" key="2">
    <source>
        <dbReference type="ARBA" id="ARBA00022553"/>
    </source>
</evidence>
<gene>
    <name evidence="7" type="ORF">P7D43_10270</name>
</gene>
<dbReference type="GO" id="GO:0008982">
    <property type="term" value="F:protein-N(PI)-phosphohistidine-sugar phosphotransferase activity"/>
    <property type="evidence" value="ECO:0007669"/>
    <property type="project" value="InterPro"/>
</dbReference>
<evidence type="ECO:0000256" key="3">
    <source>
        <dbReference type="ARBA" id="ARBA00022597"/>
    </source>
</evidence>
<dbReference type="InterPro" id="IPR016152">
    <property type="entry name" value="PTrfase/Anion_transptr"/>
</dbReference>
<evidence type="ECO:0000313" key="7">
    <source>
        <dbReference type="EMBL" id="MDT2402759.1"/>
    </source>
</evidence>
<name>A0AAW8RXA5_ENTAV</name>
<organism evidence="7 8">
    <name type="scientific">Enterococcus avium</name>
    <name type="common">Streptococcus avium</name>
    <dbReference type="NCBI Taxonomy" id="33945"/>
    <lineage>
        <taxon>Bacteria</taxon>
        <taxon>Bacillati</taxon>
        <taxon>Bacillota</taxon>
        <taxon>Bacilli</taxon>
        <taxon>Lactobacillales</taxon>
        <taxon>Enterococcaceae</taxon>
        <taxon>Enterococcus</taxon>
    </lineage>
</organism>
<dbReference type="GO" id="GO:0016020">
    <property type="term" value="C:membrane"/>
    <property type="evidence" value="ECO:0007669"/>
    <property type="project" value="InterPro"/>
</dbReference>
<dbReference type="Proteomes" id="UP001260773">
    <property type="component" value="Unassembled WGS sequence"/>
</dbReference>
<proteinExistence type="predicted"/>
<dbReference type="InterPro" id="IPR051541">
    <property type="entry name" value="PTS_SugarTrans_NitroReg"/>
</dbReference>
<evidence type="ECO:0000256" key="4">
    <source>
        <dbReference type="ARBA" id="ARBA00022679"/>
    </source>
</evidence>
<dbReference type="InterPro" id="IPR002178">
    <property type="entry name" value="PTS_EIIA_type-2_dom"/>
</dbReference>
<dbReference type="InterPro" id="IPR004715">
    <property type="entry name" value="PTS_IIA_fruc"/>
</dbReference>
<keyword evidence="5" id="KW-0598">Phosphotransferase system</keyword>
<dbReference type="EMBL" id="JARPWH010000030">
    <property type="protein sequence ID" value="MDT2402759.1"/>
    <property type="molecule type" value="Genomic_DNA"/>
</dbReference>
<keyword evidence="4 7" id="KW-0808">Transferase</keyword>
<protein>
    <submittedName>
        <fullName evidence="7">Fructose PTS transporter subunit IIA</fullName>
        <ecNumber evidence="7">2.7.1.202</ecNumber>
    </submittedName>
</protein>
<keyword evidence="2" id="KW-0597">Phosphoprotein</keyword>
<comment type="caution">
    <text evidence="7">The sequence shown here is derived from an EMBL/GenBank/DDBJ whole genome shotgun (WGS) entry which is preliminary data.</text>
</comment>
<keyword evidence="1" id="KW-0813">Transport</keyword>
<evidence type="ECO:0000259" key="6">
    <source>
        <dbReference type="PROSITE" id="PS51094"/>
    </source>
</evidence>
<dbReference type="CDD" id="cd00211">
    <property type="entry name" value="PTS_IIA_fru"/>
    <property type="match status" value="1"/>
</dbReference>
<dbReference type="AlphaFoldDB" id="A0AAW8RXA5"/>
<dbReference type="PANTHER" id="PTHR47738:SF2">
    <property type="entry name" value="PTS SYSTEM FRUCTOSE-LIKE EIIA COMPONENT"/>
    <property type="match status" value="1"/>
</dbReference>
<dbReference type="Gene3D" id="3.40.930.10">
    <property type="entry name" value="Mannitol-specific EII, Chain A"/>
    <property type="match status" value="1"/>
</dbReference>
<accession>A0AAW8RXA5</accession>
<feature type="domain" description="PTS EIIA type-2" evidence="6">
    <location>
        <begin position="5"/>
        <end position="149"/>
    </location>
</feature>